<evidence type="ECO:0000313" key="3">
    <source>
        <dbReference type="Proteomes" id="UP000006443"/>
    </source>
</evidence>
<dbReference type="Pfam" id="PF07929">
    <property type="entry name" value="PRiA4_ORF3"/>
    <property type="match status" value="1"/>
</dbReference>
<organism evidence="2 3">
    <name type="scientific">Dethiobacter alkaliphilus AHT 1</name>
    <dbReference type="NCBI Taxonomy" id="555088"/>
    <lineage>
        <taxon>Bacteria</taxon>
        <taxon>Bacillati</taxon>
        <taxon>Bacillota</taxon>
        <taxon>Dethiobacteria</taxon>
        <taxon>Dethiobacterales</taxon>
        <taxon>Dethiobacteraceae</taxon>
        <taxon>Dethiobacter</taxon>
    </lineage>
</organism>
<dbReference type="STRING" id="555088.DealDRAFT_1734"/>
<comment type="caution">
    <text evidence="2">The sequence shown here is derived from an EMBL/GenBank/DDBJ whole genome shotgun (WGS) entry which is preliminary data.</text>
</comment>
<feature type="domain" description="Plasmid pRiA4b Orf3-like" evidence="1">
    <location>
        <begin position="525"/>
        <end position="671"/>
    </location>
</feature>
<proteinExistence type="predicted"/>
<dbReference type="eggNOG" id="COG3012">
    <property type="taxonomic scope" value="Bacteria"/>
</dbReference>
<name>C0GGX5_DETAL</name>
<dbReference type="SUPFAM" id="SSF159941">
    <property type="entry name" value="MM3350-like"/>
    <property type="match status" value="1"/>
</dbReference>
<evidence type="ECO:0000259" key="1">
    <source>
        <dbReference type="Pfam" id="PF07929"/>
    </source>
</evidence>
<dbReference type="InterPro" id="IPR011990">
    <property type="entry name" value="TPR-like_helical_dom_sf"/>
</dbReference>
<dbReference type="RefSeq" id="WP_008516652.1">
    <property type="nucleotide sequence ID" value="NZ_ACJM01000008.1"/>
</dbReference>
<dbReference type="Gene3D" id="1.25.40.10">
    <property type="entry name" value="Tetratricopeptide repeat domain"/>
    <property type="match status" value="1"/>
</dbReference>
<dbReference type="SUPFAM" id="SSF48452">
    <property type="entry name" value="TPR-like"/>
    <property type="match status" value="1"/>
</dbReference>
<keyword evidence="3" id="KW-1185">Reference proteome</keyword>
<dbReference type="PANTHER" id="PTHR41878:SF1">
    <property type="entry name" value="TNPR PROTEIN"/>
    <property type="match status" value="1"/>
</dbReference>
<sequence length="702" mass="79168">MNEERLGILMQEAFELHTSGEIQKAEALLLEALAENELPMIRVALAQLRLTSGNPQGVLELIAPLLHEDDFVVTMMAARAYLELDKTPEAGRQLDKLVRIVDRIISANREGLRGMKREYPGVVLNLVGSLGQHRRVLELYKRWAQCKSDWVVRHYVAVACFNLRRYKQAASHWSAIGEMPHALGMQHVAVLAERGTVPPFSLEYALPNPEMISELLNSATVDVEKKGMQMGILRMVLLEMALDEEEDDELRESALAPLICGGGDWGAALGMGLLESSVIRKPVKLAVTKLLVEAGFFPEETPIPVMLDGEMTSVVIHREEKKKEPESVSENMLQDMLYRIEEHFRIDVEQKTLPVTADVARGLKNMPAAWLEAICELLGIRAKRLRKEREKQIVNHLTTWGGLYGVVQRLSEDEKELLGYVLDKGGWVRLSSVATKFGSMEGDGFYWLEKKPEGTLARLWCHGLVMVGSAKINKRRVTFVMVPVDLQERLEQLLNGFVPEGWVIAEDVLRETAAAMAEETRLSEVFQLRVELEGTHPPVWRSLVVPETFTFWELHVAIQDAFGWEDRHRHMFYGSGLADRGKVKIGMPDEALFAESGEVLAGWEIQVGPYFSREGKQMKYLYDFTDNWLHIVTLEKKRPAREGLAYPQCSGGEQMCPPEGCGGNYGYRKLLGKGEIVPGSFNPQEVVFSDAQKRLEEVLQIR</sequence>
<accession>C0GGX5</accession>
<dbReference type="PANTHER" id="PTHR41878">
    <property type="entry name" value="LEXA REPRESSOR-RELATED"/>
    <property type="match status" value="1"/>
</dbReference>
<dbReference type="Proteomes" id="UP000006443">
    <property type="component" value="Unassembled WGS sequence"/>
</dbReference>
<dbReference type="InterPro" id="IPR024047">
    <property type="entry name" value="MM3350-like_sf"/>
</dbReference>
<gene>
    <name evidence="2" type="ORF">DealDRAFT_1734</name>
</gene>
<dbReference type="eggNOG" id="COG0457">
    <property type="taxonomic scope" value="Bacteria"/>
</dbReference>
<dbReference type="Gene3D" id="3.10.290.30">
    <property type="entry name" value="MM3350-like"/>
    <property type="match status" value="1"/>
</dbReference>
<dbReference type="EMBL" id="ACJM01000008">
    <property type="protein sequence ID" value="EEG77277.1"/>
    <property type="molecule type" value="Genomic_DNA"/>
</dbReference>
<evidence type="ECO:0000313" key="2">
    <source>
        <dbReference type="EMBL" id="EEG77277.1"/>
    </source>
</evidence>
<protein>
    <submittedName>
        <fullName evidence="2">Plasmid pRiA4b ORF-3 family protein</fullName>
    </submittedName>
</protein>
<reference evidence="2 3" key="1">
    <citation type="submission" date="2009-02" db="EMBL/GenBank/DDBJ databases">
        <title>Sequencing of the draft genome and assembly of Dethiobacter alkaliphilus AHT 1.</title>
        <authorList>
            <consortium name="US DOE Joint Genome Institute (JGI-PGF)"/>
            <person name="Lucas S."/>
            <person name="Copeland A."/>
            <person name="Lapidus A."/>
            <person name="Glavina del Rio T."/>
            <person name="Dalin E."/>
            <person name="Tice H."/>
            <person name="Bruce D."/>
            <person name="Goodwin L."/>
            <person name="Pitluck S."/>
            <person name="Larimer F."/>
            <person name="Land M.L."/>
            <person name="Hauser L."/>
            <person name="Muyzer G."/>
        </authorList>
    </citation>
    <scope>NUCLEOTIDE SEQUENCE [LARGE SCALE GENOMIC DNA]</scope>
    <source>
        <strain evidence="2 3">AHT 1</strain>
    </source>
</reference>
<dbReference type="AlphaFoldDB" id="C0GGX5"/>
<dbReference type="OrthoDB" id="9801392at2"/>
<dbReference type="InterPro" id="IPR012912">
    <property type="entry name" value="Plasmid_pRiA4b_Orf3-like"/>
</dbReference>